<evidence type="ECO:0000313" key="2">
    <source>
        <dbReference type="Proteomes" id="UP000053144"/>
    </source>
</evidence>
<dbReference type="EMBL" id="CM003378">
    <property type="protein sequence ID" value="KOM49976.1"/>
    <property type="molecule type" value="Genomic_DNA"/>
</dbReference>
<organism evidence="1 2">
    <name type="scientific">Phaseolus angularis</name>
    <name type="common">Azuki bean</name>
    <name type="synonym">Vigna angularis</name>
    <dbReference type="NCBI Taxonomy" id="3914"/>
    <lineage>
        <taxon>Eukaryota</taxon>
        <taxon>Viridiplantae</taxon>
        <taxon>Streptophyta</taxon>
        <taxon>Embryophyta</taxon>
        <taxon>Tracheophyta</taxon>
        <taxon>Spermatophyta</taxon>
        <taxon>Magnoliopsida</taxon>
        <taxon>eudicotyledons</taxon>
        <taxon>Gunneridae</taxon>
        <taxon>Pentapetalae</taxon>
        <taxon>rosids</taxon>
        <taxon>fabids</taxon>
        <taxon>Fabales</taxon>
        <taxon>Fabaceae</taxon>
        <taxon>Papilionoideae</taxon>
        <taxon>50 kb inversion clade</taxon>
        <taxon>NPAAA clade</taxon>
        <taxon>indigoferoid/millettioid clade</taxon>
        <taxon>Phaseoleae</taxon>
        <taxon>Vigna</taxon>
    </lineage>
</organism>
<proteinExistence type="predicted"/>
<sequence length="57" mass="6336">MGKGERTGNELRSFSNRFSNYLSNHKPLRSSQPVPAPLMPLITLLTDQSFGPASFEL</sequence>
<dbReference type="AlphaFoldDB" id="A0A0L9V4Q7"/>
<accession>A0A0L9V4Q7</accession>
<name>A0A0L9V4Q7_PHAAN</name>
<dbReference type="Gramene" id="KOM49976">
    <property type="protein sequence ID" value="KOM49976"/>
    <property type="gene ID" value="LR48_Vigan08g080300"/>
</dbReference>
<protein>
    <submittedName>
        <fullName evidence="1">Uncharacterized protein</fullName>
    </submittedName>
</protein>
<gene>
    <name evidence="1" type="ORF">LR48_Vigan08g080300</name>
</gene>
<reference evidence="2" key="1">
    <citation type="journal article" date="2015" name="Proc. Natl. Acad. Sci. U.S.A.">
        <title>Genome sequencing of adzuki bean (Vigna angularis) provides insight into high starch and low fat accumulation and domestication.</title>
        <authorList>
            <person name="Yang K."/>
            <person name="Tian Z."/>
            <person name="Chen C."/>
            <person name="Luo L."/>
            <person name="Zhao B."/>
            <person name="Wang Z."/>
            <person name="Yu L."/>
            <person name="Li Y."/>
            <person name="Sun Y."/>
            <person name="Li W."/>
            <person name="Chen Y."/>
            <person name="Li Y."/>
            <person name="Zhang Y."/>
            <person name="Ai D."/>
            <person name="Zhao J."/>
            <person name="Shang C."/>
            <person name="Ma Y."/>
            <person name="Wu B."/>
            <person name="Wang M."/>
            <person name="Gao L."/>
            <person name="Sun D."/>
            <person name="Zhang P."/>
            <person name="Guo F."/>
            <person name="Wang W."/>
            <person name="Li Y."/>
            <person name="Wang J."/>
            <person name="Varshney R.K."/>
            <person name="Wang J."/>
            <person name="Ling H.Q."/>
            <person name="Wan P."/>
        </authorList>
    </citation>
    <scope>NUCLEOTIDE SEQUENCE</scope>
    <source>
        <strain evidence="2">cv. Jingnong 6</strain>
    </source>
</reference>
<evidence type="ECO:0000313" key="1">
    <source>
        <dbReference type="EMBL" id="KOM49976.1"/>
    </source>
</evidence>
<dbReference type="Proteomes" id="UP000053144">
    <property type="component" value="Chromosome 8"/>
</dbReference>